<comment type="subcellular location">
    <subcellularLocation>
        <location evidence="1">Fimbrium</location>
    </subcellularLocation>
</comment>
<keyword evidence="7" id="KW-1185">Reference proteome</keyword>
<feature type="chain" id="PRO_5047054054" evidence="4">
    <location>
        <begin position="25"/>
        <end position="358"/>
    </location>
</feature>
<evidence type="ECO:0000259" key="5">
    <source>
        <dbReference type="Pfam" id="PF00419"/>
    </source>
</evidence>
<protein>
    <submittedName>
        <fullName evidence="6">Fimbrial protein</fullName>
    </submittedName>
</protein>
<sequence>MNIHSRYLRLPALLALAIPGLAHGGVCSPDSGAPAFDFSFKATFNSPEENSHLKVMPNAYEWNLGRNYPGSCSCSKPGGTIPAEFHFTTKTDLAKGYTAAVNGEQRQFFQVNRNIQVASEVWIDGERLQFVPMPLDSLSNLKTGTFGCGSDGRVDVHFTTGSKGRLHLLIDKPFIGESVIPRTKLFDLMAIMEGTSATGAPPMVNVWMSGSVVVPQSCQLAPGQAMTIDFGNLTPWELPAPGESPQHTVSRTFKVQCKNISDTVAINLTLEGNHHLEQRNALAVNDRNDLAIILKNDGRIVPPLAENAAPSPSHLIPLTFSQADQSGEFNLEAYPIKTKEHVEPGQFTSQATVKFEFE</sequence>
<dbReference type="Pfam" id="PF00419">
    <property type="entry name" value="Fimbrial"/>
    <property type="match status" value="1"/>
</dbReference>
<dbReference type="RefSeq" id="WP_215377143.1">
    <property type="nucleotide sequence ID" value="NZ_JAGTIS010000009.1"/>
</dbReference>
<dbReference type="InterPro" id="IPR050263">
    <property type="entry name" value="Bact_Fimbrial_Adh_Pro"/>
</dbReference>
<dbReference type="InterPro" id="IPR008966">
    <property type="entry name" value="Adhesion_dom_sf"/>
</dbReference>
<dbReference type="InterPro" id="IPR000259">
    <property type="entry name" value="Adhesion_dom_fimbrial"/>
</dbReference>
<accession>A0ABS5XJ92</accession>
<evidence type="ECO:0000313" key="6">
    <source>
        <dbReference type="EMBL" id="MBT8767715.1"/>
    </source>
</evidence>
<dbReference type="Proteomes" id="UP001519667">
    <property type="component" value="Unassembled WGS sequence"/>
</dbReference>
<evidence type="ECO:0000256" key="4">
    <source>
        <dbReference type="SAM" id="SignalP"/>
    </source>
</evidence>
<name>A0ABS5XJ92_9GAMM</name>
<keyword evidence="2 4" id="KW-0732">Signal</keyword>
<comment type="caution">
    <text evidence="6">The sequence shown here is derived from an EMBL/GenBank/DDBJ whole genome shotgun (WGS) entry which is preliminary data.</text>
</comment>
<gene>
    <name evidence="6" type="ORF">J7302_16515</name>
</gene>
<evidence type="ECO:0000256" key="3">
    <source>
        <dbReference type="ARBA" id="ARBA00023263"/>
    </source>
</evidence>
<feature type="domain" description="Fimbrial-type adhesion" evidence="5">
    <location>
        <begin position="208"/>
        <end position="357"/>
    </location>
</feature>
<evidence type="ECO:0000313" key="7">
    <source>
        <dbReference type="Proteomes" id="UP001519667"/>
    </source>
</evidence>
<dbReference type="Gene3D" id="2.60.40.1090">
    <property type="entry name" value="Fimbrial-type adhesion domain"/>
    <property type="match status" value="1"/>
</dbReference>
<reference evidence="6 7" key="1">
    <citation type="submission" date="2021-04" db="EMBL/GenBank/DDBJ databases">
        <title>Pseudomonas boanensis sp. nov., a bacterium isolated from river water used for household purposes in Boane District, Mozambique.</title>
        <authorList>
            <person name="Nicklasson M."/>
            <person name="Martin-Rodriguez A.J."/>
            <person name="Thorell K."/>
            <person name="Neves L."/>
            <person name="Mussagy A."/>
            <person name="Rydberg H.A."/>
            <person name="Hernroth B."/>
            <person name="Svensson-Stadler L."/>
            <person name="Sjoling A."/>
        </authorList>
    </citation>
    <scope>NUCLEOTIDE SEQUENCE [LARGE SCALE GENOMIC DNA]</scope>
    <source>
        <strain evidence="6 7">DB1</strain>
    </source>
</reference>
<organism evidence="6 7">
    <name type="scientific">Metapseudomonas boanensis</name>
    <dbReference type="NCBI Taxonomy" id="2822138"/>
    <lineage>
        <taxon>Bacteria</taxon>
        <taxon>Pseudomonadati</taxon>
        <taxon>Pseudomonadota</taxon>
        <taxon>Gammaproteobacteria</taxon>
        <taxon>Pseudomonadales</taxon>
        <taxon>Pseudomonadaceae</taxon>
        <taxon>Metapseudomonas</taxon>
    </lineage>
</organism>
<dbReference type="PANTHER" id="PTHR33420:SF31">
    <property type="entry name" value="TYPE 1 FIMBRIN D-MANNOSE SPECIFIC ADHESIN"/>
    <property type="match status" value="1"/>
</dbReference>
<evidence type="ECO:0000256" key="2">
    <source>
        <dbReference type="ARBA" id="ARBA00022729"/>
    </source>
</evidence>
<proteinExistence type="predicted"/>
<dbReference type="EMBL" id="JAGTIS010000009">
    <property type="protein sequence ID" value="MBT8767715.1"/>
    <property type="molecule type" value="Genomic_DNA"/>
</dbReference>
<dbReference type="SUPFAM" id="SSF49401">
    <property type="entry name" value="Bacterial adhesins"/>
    <property type="match status" value="1"/>
</dbReference>
<dbReference type="PANTHER" id="PTHR33420">
    <property type="entry name" value="FIMBRIAL SUBUNIT ELFA-RELATED"/>
    <property type="match status" value="1"/>
</dbReference>
<evidence type="ECO:0000256" key="1">
    <source>
        <dbReference type="ARBA" id="ARBA00004561"/>
    </source>
</evidence>
<dbReference type="InterPro" id="IPR036937">
    <property type="entry name" value="Adhesion_dom_fimbrial_sf"/>
</dbReference>
<keyword evidence="3" id="KW-0281">Fimbrium</keyword>
<feature type="signal peptide" evidence="4">
    <location>
        <begin position="1"/>
        <end position="24"/>
    </location>
</feature>